<keyword evidence="1" id="KW-0812">Transmembrane</keyword>
<reference evidence="2" key="1">
    <citation type="submission" date="2014-11" db="EMBL/GenBank/DDBJ databases">
        <authorList>
            <person name="Amaro Gonzalez C."/>
        </authorList>
    </citation>
    <scope>NUCLEOTIDE SEQUENCE</scope>
</reference>
<dbReference type="EMBL" id="GBXM01084649">
    <property type="protein sequence ID" value="JAH23928.1"/>
    <property type="molecule type" value="Transcribed_RNA"/>
</dbReference>
<proteinExistence type="predicted"/>
<keyword evidence="1" id="KW-0472">Membrane</keyword>
<dbReference type="AlphaFoldDB" id="A0A0E9R6G1"/>
<keyword evidence="1" id="KW-1133">Transmembrane helix</keyword>
<evidence type="ECO:0000313" key="2">
    <source>
        <dbReference type="EMBL" id="JAH23928.1"/>
    </source>
</evidence>
<sequence>MLTCTYSSPGPVVPLYLLVFFLSQVNHLCLSLWLRMAKPHPA</sequence>
<protein>
    <submittedName>
        <fullName evidence="2">Uncharacterized protein</fullName>
    </submittedName>
</protein>
<reference evidence="2" key="2">
    <citation type="journal article" date="2015" name="Fish Shellfish Immunol.">
        <title>Early steps in the European eel (Anguilla anguilla)-Vibrio vulnificus interaction in the gills: Role of the RtxA13 toxin.</title>
        <authorList>
            <person name="Callol A."/>
            <person name="Pajuelo D."/>
            <person name="Ebbesson L."/>
            <person name="Teles M."/>
            <person name="MacKenzie S."/>
            <person name="Amaro C."/>
        </authorList>
    </citation>
    <scope>NUCLEOTIDE SEQUENCE</scope>
</reference>
<feature type="transmembrane region" description="Helical" evidence="1">
    <location>
        <begin position="15"/>
        <end position="34"/>
    </location>
</feature>
<evidence type="ECO:0000256" key="1">
    <source>
        <dbReference type="SAM" id="Phobius"/>
    </source>
</evidence>
<accession>A0A0E9R6G1</accession>
<name>A0A0E9R6G1_ANGAN</name>
<organism evidence="2">
    <name type="scientific">Anguilla anguilla</name>
    <name type="common">European freshwater eel</name>
    <name type="synonym">Muraena anguilla</name>
    <dbReference type="NCBI Taxonomy" id="7936"/>
    <lineage>
        <taxon>Eukaryota</taxon>
        <taxon>Metazoa</taxon>
        <taxon>Chordata</taxon>
        <taxon>Craniata</taxon>
        <taxon>Vertebrata</taxon>
        <taxon>Euteleostomi</taxon>
        <taxon>Actinopterygii</taxon>
        <taxon>Neopterygii</taxon>
        <taxon>Teleostei</taxon>
        <taxon>Anguilliformes</taxon>
        <taxon>Anguillidae</taxon>
        <taxon>Anguilla</taxon>
    </lineage>
</organism>